<evidence type="ECO:0000313" key="1">
    <source>
        <dbReference type="Proteomes" id="UP000887566"/>
    </source>
</evidence>
<accession>A0A914V0G7</accession>
<evidence type="ECO:0000313" key="2">
    <source>
        <dbReference type="WBParaSite" id="PSAMB.scaffold1399size32041.g12850.t1"/>
    </source>
</evidence>
<sequence length="81" mass="9019">MSSFPMMSNTAHARNIYVSMEHRKKLIDDGTIVSSGAVATNKDDQQLHSGWGTKNYHCGMTNGTNMTGTMKNLINIIRIKF</sequence>
<protein>
    <submittedName>
        <fullName evidence="2">Uncharacterized protein</fullName>
    </submittedName>
</protein>
<proteinExistence type="predicted"/>
<organism evidence="1 2">
    <name type="scientific">Plectus sambesii</name>
    <dbReference type="NCBI Taxonomy" id="2011161"/>
    <lineage>
        <taxon>Eukaryota</taxon>
        <taxon>Metazoa</taxon>
        <taxon>Ecdysozoa</taxon>
        <taxon>Nematoda</taxon>
        <taxon>Chromadorea</taxon>
        <taxon>Plectida</taxon>
        <taxon>Plectina</taxon>
        <taxon>Plectoidea</taxon>
        <taxon>Plectidae</taxon>
        <taxon>Plectus</taxon>
    </lineage>
</organism>
<reference evidence="2" key="1">
    <citation type="submission" date="2022-11" db="UniProtKB">
        <authorList>
            <consortium name="WormBaseParasite"/>
        </authorList>
    </citation>
    <scope>IDENTIFICATION</scope>
</reference>
<keyword evidence="1" id="KW-1185">Reference proteome</keyword>
<dbReference type="Proteomes" id="UP000887566">
    <property type="component" value="Unplaced"/>
</dbReference>
<dbReference type="WBParaSite" id="PSAMB.scaffold1399size32041.g12850.t1">
    <property type="protein sequence ID" value="PSAMB.scaffold1399size32041.g12850.t1"/>
    <property type="gene ID" value="PSAMB.scaffold1399size32041.g12850"/>
</dbReference>
<name>A0A914V0G7_9BILA</name>
<dbReference type="AlphaFoldDB" id="A0A914V0G7"/>